<keyword evidence="2" id="KW-0227">DNA damage</keyword>
<reference evidence="7" key="1">
    <citation type="submission" date="2007-04" db="EMBL/GenBank/DDBJ databases">
        <title>Annotation of Pediculus humanus corporis strain USDA.</title>
        <authorList>
            <person name="Kirkness E."/>
            <person name="Hannick L."/>
            <person name="Hass B."/>
            <person name="Bruggner R."/>
            <person name="Lawson D."/>
            <person name="Bidwell S."/>
            <person name="Joardar V."/>
            <person name="Caler E."/>
            <person name="Walenz B."/>
            <person name="Inman J."/>
            <person name="Schobel S."/>
            <person name="Galinsky K."/>
            <person name="Amedeo P."/>
            <person name="Strausberg R."/>
        </authorList>
    </citation>
    <scope>NUCLEOTIDE SEQUENCE</scope>
    <source>
        <strain evidence="7">USDA</strain>
    </source>
</reference>
<proteinExistence type="predicted"/>
<dbReference type="InterPro" id="IPR006550">
    <property type="entry name" value="PNKP"/>
</dbReference>
<dbReference type="GeneID" id="8236545"/>
<dbReference type="NCBIfam" id="TIGR01664">
    <property type="entry name" value="DNA-3'-Pase"/>
    <property type="match status" value="1"/>
</dbReference>
<comment type="subcellular location">
    <subcellularLocation>
        <location evidence="1">Nucleus</location>
    </subcellularLocation>
</comment>
<dbReference type="OrthoDB" id="19045at2759"/>
<dbReference type="InterPro" id="IPR023214">
    <property type="entry name" value="HAD_sf"/>
</dbReference>
<dbReference type="NCBIfam" id="TIGR01663">
    <property type="entry name" value="PNK-3'Pase"/>
    <property type="match status" value="1"/>
</dbReference>
<dbReference type="InterPro" id="IPR027417">
    <property type="entry name" value="P-loop_NTPase"/>
</dbReference>
<keyword evidence="4" id="KW-0234">DNA repair</keyword>
<dbReference type="Gene3D" id="3.40.50.1000">
    <property type="entry name" value="HAD superfamily/HAD-like"/>
    <property type="match status" value="1"/>
</dbReference>
<dbReference type="InParanoid" id="E0VFJ9"/>
<name>E0VFJ9_PEDHC</name>
<dbReference type="HOGENOM" id="CLU_014938_1_1_1"/>
<dbReference type="VEuPathDB" id="VectorBase:PHUM159210"/>
<dbReference type="RefSeq" id="XP_002424893.1">
    <property type="nucleotide sequence ID" value="XM_002424848.1"/>
</dbReference>
<dbReference type="SUPFAM" id="SSF56784">
    <property type="entry name" value="HAD-like"/>
    <property type="match status" value="1"/>
</dbReference>
<accession>E0VFJ9</accession>
<keyword evidence="9" id="KW-1185">Reference proteome</keyword>
<dbReference type="FunFam" id="3.40.50.300:FF:000737">
    <property type="entry name" value="Bifunctional polynucleotide phosphatase/kinase"/>
    <property type="match status" value="1"/>
</dbReference>
<dbReference type="InterPro" id="IPR008984">
    <property type="entry name" value="SMAD_FHA_dom_sf"/>
</dbReference>
<dbReference type="EC" id="3.1.3.32" evidence="7"/>
<dbReference type="Pfam" id="PF17913">
    <property type="entry name" value="FHA_2"/>
    <property type="match status" value="1"/>
</dbReference>
<keyword evidence="3 7" id="KW-0378">Hydrolase</keyword>
<dbReference type="EMBL" id="DS235114">
    <property type="protein sequence ID" value="EEB12155.1"/>
    <property type="molecule type" value="Genomic_DNA"/>
</dbReference>
<dbReference type="InterPro" id="IPR006549">
    <property type="entry name" value="HAD-SF_hydro_IIIA"/>
</dbReference>
<dbReference type="InterPro" id="IPR006551">
    <property type="entry name" value="Polynucleotide_phosphatase"/>
</dbReference>
<dbReference type="NCBIfam" id="TIGR01662">
    <property type="entry name" value="HAD-SF-IIIA"/>
    <property type="match status" value="1"/>
</dbReference>
<dbReference type="GO" id="GO:0046404">
    <property type="term" value="F:ATP-dependent polydeoxyribonucleotide 5'-hydroxyl-kinase activity"/>
    <property type="evidence" value="ECO:0007669"/>
    <property type="project" value="InterPro"/>
</dbReference>
<evidence type="ECO:0000256" key="4">
    <source>
        <dbReference type="ARBA" id="ARBA00023204"/>
    </source>
</evidence>
<dbReference type="Pfam" id="PF08645">
    <property type="entry name" value="PNK3P"/>
    <property type="match status" value="1"/>
</dbReference>
<dbReference type="eggNOG" id="KOG2134">
    <property type="taxonomic scope" value="Eukaryota"/>
</dbReference>
<dbReference type="FunFam" id="3.40.50.1000:FF:000078">
    <property type="entry name" value="Bifunctional polynucleotide phosphatase/kinase"/>
    <property type="match status" value="1"/>
</dbReference>
<evidence type="ECO:0000313" key="9">
    <source>
        <dbReference type="Proteomes" id="UP000009046"/>
    </source>
</evidence>
<dbReference type="SUPFAM" id="SSF52540">
    <property type="entry name" value="P-loop containing nucleoside triphosphate hydrolases"/>
    <property type="match status" value="1"/>
</dbReference>
<dbReference type="GO" id="GO:0046403">
    <property type="term" value="F:polynucleotide 3'-phosphatase activity"/>
    <property type="evidence" value="ECO:0007669"/>
    <property type="project" value="UniProtKB-EC"/>
</dbReference>
<dbReference type="Gene3D" id="3.40.50.300">
    <property type="entry name" value="P-loop containing nucleotide triphosphate hydrolases"/>
    <property type="match status" value="1"/>
</dbReference>
<evidence type="ECO:0000256" key="3">
    <source>
        <dbReference type="ARBA" id="ARBA00022801"/>
    </source>
</evidence>
<gene>
    <name evidence="8" type="primary">8236545</name>
    <name evidence="7" type="ORF">Phum_PHUM159210</name>
</gene>
<dbReference type="OMA" id="AADWKWW"/>
<dbReference type="FunCoup" id="E0VFJ9">
    <property type="interactions" value="1067"/>
</dbReference>
<dbReference type="PANTHER" id="PTHR12083:SF9">
    <property type="entry name" value="BIFUNCTIONAL POLYNUCLEOTIDE PHOSPHATASE_KINASE"/>
    <property type="match status" value="1"/>
</dbReference>
<dbReference type="EMBL" id="AAZO01001857">
    <property type="status" value="NOT_ANNOTATED_CDS"/>
    <property type="molecule type" value="Genomic_DNA"/>
</dbReference>
<dbReference type="GO" id="GO:0005634">
    <property type="term" value="C:nucleus"/>
    <property type="evidence" value="ECO:0007669"/>
    <property type="project" value="UniProtKB-SubCell"/>
</dbReference>
<dbReference type="EnsemblMetazoa" id="PHUM159210-RA">
    <property type="protein sequence ID" value="PHUM159210-PA"/>
    <property type="gene ID" value="PHUM159210"/>
</dbReference>
<keyword evidence="5" id="KW-0539">Nucleus</keyword>
<protein>
    <submittedName>
        <fullName evidence="7">Polynucleotide kinase-3'-phosphatase, putative</fullName>
        <ecNumber evidence="7">3.1.3.32</ecNumber>
    </submittedName>
</protein>
<evidence type="ECO:0000256" key="1">
    <source>
        <dbReference type="ARBA" id="ARBA00004123"/>
    </source>
</evidence>
<dbReference type="Pfam" id="PF13671">
    <property type="entry name" value="AAA_33"/>
    <property type="match status" value="1"/>
</dbReference>
<evidence type="ECO:0000256" key="2">
    <source>
        <dbReference type="ARBA" id="ARBA00022763"/>
    </source>
</evidence>
<evidence type="ECO:0000313" key="8">
    <source>
        <dbReference type="EnsemblMetazoa" id="PHUM159210-PA"/>
    </source>
</evidence>
<dbReference type="STRING" id="121224.E0VFJ9"/>
<dbReference type="GO" id="GO:0003690">
    <property type="term" value="F:double-stranded DNA binding"/>
    <property type="evidence" value="ECO:0007669"/>
    <property type="project" value="TreeGrafter"/>
</dbReference>
<dbReference type="SUPFAM" id="SSF49879">
    <property type="entry name" value="SMAD/FHA domain"/>
    <property type="match status" value="1"/>
</dbReference>
<dbReference type="Proteomes" id="UP000009046">
    <property type="component" value="Unassembled WGS sequence"/>
</dbReference>
<dbReference type="Gene3D" id="2.60.200.20">
    <property type="match status" value="1"/>
</dbReference>
<feature type="domain" description="PNK FHA" evidence="6">
    <location>
        <begin position="6"/>
        <end position="76"/>
    </location>
</feature>
<dbReference type="CDD" id="cd01625">
    <property type="entry name" value="HAD_PNP"/>
    <property type="match status" value="1"/>
</dbReference>
<keyword evidence="7" id="KW-0418">Kinase</keyword>
<dbReference type="CTD" id="8236545"/>
<dbReference type="InterPro" id="IPR013954">
    <property type="entry name" value="PNK3P"/>
</dbReference>
<reference evidence="8" key="3">
    <citation type="submission" date="2021-02" db="UniProtKB">
        <authorList>
            <consortium name="EnsemblMetazoa"/>
        </authorList>
    </citation>
    <scope>IDENTIFICATION</scope>
    <source>
        <strain evidence="8">USDA</strain>
    </source>
</reference>
<dbReference type="GO" id="GO:0006281">
    <property type="term" value="P:DNA repair"/>
    <property type="evidence" value="ECO:0007669"/>
    <property type="project" value="UniProtKB-KW"/>
</dbReference>
<evidence type="ECO:0000256" key="5">
    <source>
        <dbReference type="ARBA" id="ARBA00023242"/>
    </source>
</evidence>
<sequence>MSAIKCYLKCVDNTHEPFLLEDEKEMIFGRGPDTKIKDSRCSRNQIKVKASYSKRTVKVTQLGRNTCGLNGMALKKNTTVTAKHGDRIEILLGLFVHTIEFESDEQNKQESHKNIDVASSRKNIAKKIKLNSSAPWESVDEGKLLIYTPEGVTSSSLIAAYDLDNTIICTSSGKTFPKNKNDWKIMFEEVLNKLRELHAESYKILVFTNQAGLSSGKQSVSDFKSKIECIVKKFNLPMQVFVATGHSIYRKPAIGMWEAAMERNDNIKIDMAKSFYCGDAAGREENYWKKKDFSCSDILFATNLELNFLTPEHHFLNKKMQPFKIKVFDPKAIPCDVPLCEPSWGQVILNKLEVIILVGYPGAGKSHFVKTHLTPAGYVSVNRDLLKRWSKCASEMTKALDQKQRVVIDSTNPDIESRKRYIDIAKNYTNVVRCFIMNTSLQHAKHNNKFRLLTDPAQAVTDVVIHTYASKYQEPTYAEGFSEILKINFWPTFKNPDKEKLYKLFLLEK</sequence>
<dbReference type="KEGG" id="phu:Phum_PHUM159210"/>
<dbReference type="PANTHER" id="PTHR12083">
    <property type="entry name" value="BIFUNCTIONAL POLYNUCLEOTIDE PHOSPHATASE/KINASE"/>
    <property type="match status" value="1"/>
</dbReference>
<dbReference type="InterPro" id="IPR041388">
    <property type="entry name" value="FHA_2"/>
</dbReference>
<reference evidence="7" key="2">
    <citation type="submission" date="2007-04" db="EMBL/GenBank/DDBJ databases">
        <title>The genome of the human body louse.</title>
        <authorList>
            <consortium name="The Human Body Louse Genome Consortium"/>
            <person name="Kirkness E."/>
            <person name="Walenz B."/>
            <person name="Hass B."/>
            <person name="Bruggner R."/>
            <person name="Strausberg R."/>
        </authorList>
    </citation>
    <scope>NUCLEOTIDE SEQUENCE</scope>
    <source>
        <strain evidence="7">USDA</strain>
    </source>
</reference>
<organism>
    <name type="scientific">Pediculus humanus subsp. corporis</name>
    <name type="common">Body louse</name>
    <dbReference type="NCBI Taxonomy" id="121224"/>
    <lineage>
        <taxon>Eukaryota</taxon>
        <taxon>Metazoa</taxon>
        <taxon>Ecdysozoa</taxon>
        <taxon>Arthropoda</taxon>
        <taxon>Hexapoda</taxon>
        <taxon>Insecta</taxon>
        <taxon>Pterygota</taxon>
        <taxon>Neoptera</taxon>
        <taxon>Paraneoptera</taxon>
        <taxon>Psocodea</taxon>
        <taxon>Troctomorpha</taxon>
        <taxon>Phthiraptera</taxon>
        <taxon>Anoplura</taxon>
        <taxon>Pediculidae</taxon>
        <taxon>Pediculus</taxon>
    </lineage>
</organism>
<keyword evidence="7" id="KW-0808">Transferase</keyword>
<dbReference type="InterPro" id="IPR036412">
    <property type="entry name" value="HAD-like_sf"/>
</dbReference>
<evidence type="ECO:0000313" key="7">
    <source>
        <dbReference type="EMBL" id="EEB12155.1"/>
    </source>
</evidence>
<dbReference type="AlphaFoldDB" id="E0VFJ9"/>
<evidence type="ECO:0000259" key="6">
    <source>
        <dbReference type="Pfam" id="PF17913"/>
    </source>
</evidence>